<dbReference type="PANTHER" id="PTHR22926">
    <property type="entry name" value="PHOSPHO-N-ACETYLMURAMOYL-PENTAPEPTIDE-TRANSFERASE"/>
    <property type="match status" value="1"/>
</dbReference>
<keyword evidence="4 7" id="KW-0812">Transmembrane</keyword>
<feature type="transmembrane region" description="Helical" evidence="7">
    <location>
        <begin position="190"/>
        <end position="211"/>
    </location>
</feature>
<dbReference type="Pfam" id="PF00953">
    <property type="entry name" value="Glycos_transf_4"/>
    <property type="match status" value="1"/>
</dbReference>
<keyword evidence="3" id="KW-0808">Transferase</keyword>
<comment type="subcellular location">
    <subcellularLocation>
        <location evidence="1">Cell membrane</location>
        <topology evidence="1">Multi-pass membrane protein</topology>
    </subcellularLocation>
</comment>
<accession>A0ABU1WEJ4</accession>
<evidence type="ECO:0000256" key="3">
    <source>
        <dbReference type="ARBA" id="ARBA00022679"/>
    </source>
</evidence>
<name>A0ABU1WEJ4_9GAMM</name>
<keyword evidence="5 7" id="KW-1133">Transmembrane helix</keyword>
<evidence type="ECO:0000256" key="2">
    <source>
        <dbReference type="ARBA" id="ARBA00022475"/>
    </source>
</evidence>
<feature type="transmembrane region" description="Helical" evidence="7">
    <location>
        <begin position="95"/>
        <end position="113"/>
    </location>
</feature>
<evidence type="ECO:0000256" key="7">
    <source>
        <dbReference type="SAM" id="Phobius"/>
    </source>
</evidence>
<evidence type="ECO:0000313" key="9">
    <source>
        <dbReference type="Proteomes" id="UP001251524"/>
    </source>
</evidence>
<protein>
    <submittedName>
        <fullName evidence="8">UDP-N-acetylmuramyl pentapeptide phosphotransferase/UDP-N-acetylglucosamine-1-phosphate transferase</fullName>
    </submittedName>
</protein>
<evidence type="ECO:0000256" key="5">
    <source>
        <dbReference type="ARBA" id="ARBA00022989"/>
    </source>
</evidence>
<dbReference type="InterPro" id="IPR000715">
    <property type="entry name" value="Glycosyl_transferase_4"/>
</dbReference>
<dbReference type="PANTHER" id="PTHR22926:SF3">
    <property type="entry name" value="UNDECAPRENYL-PHOSPHATE ALPHA-N-ACETYLGLUCOSAMINYL 1-PHOSPHATE TRANSFERASE"/>
    <property type="match status" value="1"/>
</dbReference>
<keyword evidence="6 7" id="KW-0472">Membrane</keyword>
<sequence>MDQPGERRSHAVSTPRGGGIAIVVALLVACAALAIRLPDQAWMLVAFAVGLVLVAGAGWLDDHRPTSPWVRLGVHALAAAVFAAAVQYAYADPWLAGAAFVLAIGLVNVWNFMDGINGLAATQAALVSLALAAVMSGTWAGVALALAAACLGFLPFNFPKAVIFLGDVGSGSLGFALAAITIMATATQSIAWPLLLLPLSAFLIDAGLTLLMRMHRGERWWTAHVQHSYQVWVRGGATHTRVTFAYMAWTLLSVALMLGLRAASPLFMLCGVMAWYTSGAFIWWLLRRAAAQRGLRGN</sequence>
<evidence type="ECO:0000256" key="6">
    <source>
        <dbReference type="ARBA" id="ARBA00023136"/>
    </source>
</evidence>
<dbReference type="EMBL" id="JAVDVY010000003">
    <property type="protein sequence ID" value="MDR7135775.1"/>
    <property type="molecule type" value="Genomic_DNA"/>
</dbReference>
<evidence type="ECO:0000256" key="1">
    <source>
        <dbReference type="ARBA" id="ARBA00004651"/>
    </source>
</evidence>
<feature type="transmembrane region" description="Helical" evidence="7">
    <location>
        <begin position="17"/>
        <end position="35"/>
    </location>
</feature>
<proteinExistence type="predicted"/>
<reference evidence="8 9" key="1">
    <citation type="submission" date="2023-07" db="EMBL/GenBank/DDBJ databases">
        <title>Sorghum-associated microbial communities from plants grown in Nebraska, USA.</title>
        <authorList>
            <person name="Schachtman D."/>
        </authorList>
    </citation>
    <scope>NUCLEOTIDE SEQUENCE [LARGE SCALE GENOMIC DNA]</scope>
    <source>
        <strain evidence="8 9">BE198</strain>
    </source>
</reference>
<feature type="transmembrane region" description="Helical" evidence="7">
    <location>
        <begin position="266"/>
        <end position="286"/>
    </location>
</feature>
<keyword evidence="9" id="KW-1185">Reference proteome</keyword>
<feature type="transmembrane region" description="Helical" evidence="7">
    <location>
        <begin position="42"/>
        <end position="60"/>
    </location>
</feature>
<feature type="transmembrane region" description="Helical" evidence="7">
    <location>
        <begin position="125"/>
        <end position="154"/>
    </location>
</feature>
<evidence type="ECO:0000256" key="4">
    <source>
        <dbReference type="ARBA" id="ARBA00022692"/>
    </source>
</evidence>
<organism evidence="8 9">
    <name type="scientific">Lysobacter niastensis</name>
    <dbReference type="NCBI Taxonomy" id="380629"/>
    <lineage>
        <taxon>Bacteria</taxon>
        <taxon>Pseudomonadati</taxon>
        <taxon>Pseudomonadota</taxon>
        <taxon>Gammaproteobacteria</taxon>
        <taxon>Lysobacterales</taxon>
        <taxon>Lysobacteraceae</taxon>
        <taxon>Lysobacter</taxon>
    </lineage>
</organism>
<dbReference type="RefSeq" id="WP_310063757.1">
    <property type="nucleotide sequence ID" value="NZ_JAVDVY010000003.1"/>
</dbReference>
<evidence type="ECO:0000313" key="8">
    <source>
        <dbReference type="EMBL" id="MDR7135775.1"/>
    </source>
</evidence>
<dbReference type="Proteomes" id="UP001251524">
    <property type="component" value="Unassembled WGS sequence"/>
</dbReference>
<keyword evidence="2" id="KW-1003">Cell membrane</keyword>
<gene>
    <name evidence="8" type="ORF">J2X06_002993</name>
</gene>
<feature type="transmembrane region" description="Helical" evidence="7">
    <location>
        <begin position="72"/>
        <end position="90"/>
    </location>
</feature>
<feature type="transmembrane region" description="Helical" evidence="7">
    <location>
        <begin position="161"/>
        <end position="184"/>
    </location>
</feature>
<comment type="caution">
    <text evidence="8">The sequence shown here is derived from an EMBL/GenBank/DDBJ whole genome shotgun (WGS) entry which is preliminary data.</text>
</comment>
<dbReference type="PROSITE" id="PS51257">
    <property type="entry name" value="PROKAR_LIPOPROTEIN"/>
    <property type="match status" value="1"/>
</dbReference>